<organism evidence="2">
    <name type="scientific">Cacopsylla melanoneura</name>
    <dbReference type="NCBI Taxonomy" id="428564"/>
    <lineage>
        <taxon>Eukaryota</taxon>
        <taxon>Metazoa</taxon>
        <taxon>Ecdysozoa</taxon>
        <taxon>Arthropoda</taxon>
        <taxon>Hexapoda</taxon>
        <taxon>Insecta</taxon>
        <taxon>Pterygota</taxon>
        <taxon>Neoptera</taxon>
        <taxon>Paraneoptera</taxon>
        <taxon>Hemiptera</taxon>
        <taxon>Sternorrhyncha</taxon>
        <taxon>Psylloidea</taxon>
        <taxon>Psyllidae</taxon>
        <taxon>Psyllinae</taxon>
        <taxon>Cacopsylla</taxon>
    </lineage>
</organism>
<feature type="compositionally biased region" description="Basic residues" evidence="1">
    <location>
        <begin position="92"/>
        <end position="101"/>
    </location>
</feature>
<proteinExistence type="predicted"/>
<name>A0A8D8LTX9_9HEMI</name>
<evidence type="ECO:0000256" key="1">
    <source>
        <dbReference type="SAM" id="MobiDB-lite"/>
    </source>
</evidence>
<protein>
    <submittedName>
        <fullName evidence="2">Uncharacterized protein</fullName>
    </submittedName>
</protein>
<evidence type="ECO:0000313" key="2">
    <source>
        <dbReference type="EMBL" id="CAG6611912.1"/>
    </source>
</evidence>
<feature type="compositionally biased region" description="Basic residues" evidence="1">
    <location>
        <begin position="74"/>
        <end position="83"/>
    </location>
</feature>
<sequence>MSFVFNLLGFFVFPQQPLSGFWAEQFLLLDIQDAEPVDEPLDSDIDVLVKEESVDDPLDSTQDILEETSEKILKKPARKRPTQKIKEIKGTSRTKKPNPYH</sequence>
<dbReference type="AlphaFoldDB" id="A0A8D8LTX9"/>
<feature type="region of interest" description="Disordered" evidence="1">
    <location>
        <begin position="58"/>
        <end position="101"/>
    </location>
</feature>
<reference evidence="2" key="1">
    <citation type="submission" date="2021-05" db="EMBL/GenBank/DDBJ databases">
        <authorList>
            <person name="Alioto T."/>
            <person name="Alioto T."/>
            <person name="Gomez Garrido J."/>
        </authorList>
    </citation>
    <scope>NUCLEOTIDE SEQUENCE</scope>
</reference>
<accession>A0A8D8LTX9</accession>
<dbReference type="EMBL" id="HBUF01023302">
    <property type="protein sequence ID" value="CAG6611912.1"/>
    <property type="molecule type" value="Transcribed_RNA"/>
</dbReference>